<evidence type="ECO:0000313" key="2">
    <source>
        <dbReference type="Proteomes" id="UP000011083"/>
    </source>
</evidence>
<dbReference type="AlphaFoldDB" id="L8HBZ5"/>
<dbReference type="Proteomes" id="UP000011083">
    <property type="component" value="Unassembled WGS sequence"/>
</dbReference>
<accession>L8HBZ5</accession>
<organism evidence="1 2">
    <name type="scientific">Acanthamoeba castellanii (strain ATCC 30010 / Neff)</name>
    <dbReference type="NCBI Taxonomy" id="1257118"/>
    <lineage>
        <taxon>Eukaryota</taxon>
        <taxon>Amoebozoa</taxon>
        <taxon>Discosea</taxon>
        <taxon>Longamoebia</taxon>
        <taxon>Centramoebida</taxon>
        <taxon>Acanthamoebidae</taxon>
        <taxon>Acanthamoeba</taxon>
    </lineage>
</organism>
<dbReference type="GeneID" id="14924019"/>
<dbReference type="KEGG" id="acan:ACA1_360650"/>
<protein>
    <submittedName>
        <fullName evidence="1">Uncharacterized protein</fullName>
    </submittedName>
</protein>
<evidence type="ECO:0000313" key="1">
    <source>
        <dbReference type="EMBL" id="ELR23049.1"/>
    </source>
</evidence>
<name>L8HBZ5_ACACF</name>
<keyword evidence="2" id="KW-1185">Reference proteome</keyword>
<proteinExistence type="predicted"/>
<dbReference type="EMBL" id="KB007867">
    <property type="protein sequence ID" value="ELR23049.1"/>
    <property type="molecule type" value="Genomic_DNA"/>
</dbReference>
<dbReference type="RefSeq" id="XP_004352526.1">
    <property type="nucleotide sequence ID" value="XM_004352474.1"/>
</dbReference>
<sequence>MPDKRSPVNLALLCLMVLTRDRDDFANLDEMLPPKAMQEHYTIALNSLLLQLTPASTLQGVGIQAVVSDEGIVRASVPPKLDLRELPPDQMSKSSFKT</sequence>
<reference evidence="1 2" key="1">
    <citation type="journal article" date="2013" name="Genome Biol.">
        <title>Genome of Acanthamoeba castellanii highlights extensive lateral gene transfer and early evolution of tyrosine kinase signaling.</title>
        <authorList>
            <person name="Clarke M."/>
            <person name="Lohan A.J."/>
            <person name="Liu B."/>
            <person name="Lagkouvardos I."/>
            <person name="Roy S."/>
            <person name="Zafar N."/>
            <person name="Bertelli C."/>
            <person name="Schilde C."/>
            <person name="Kianianmomeni A."/>
            <person name="Burglin T.R."/>
            <person name="Frech C."/>
            <person name="Turcotte B."/>
            <person name="Kopec K.O."/>
            <person name="Synnott J.M."/>
            <person name="Choo C."/>
            <person name="Paponov I."/>
            <person name="Finkler A."/>
            <person name="Soon Heng Tan C."/>
            <person name="Hutchins A.P."/>
            <person name="Weinmeier T."/>
            <person name="Rattei T."/>
            <person name="Chu J.S."/>
            <person name="Gimenez G."/>
            <person name="Irimia M."/>
            <person name="Rigden D.J."/>
            <person name="Fitzpatrick D.A."/>
            <person name="Lorenzo-Morales J."/>
            <person name="Bateman A."/>
            <person name="Chiu C.H."/>
            <person name="Tang P."/>
            <person name="Hegemann P."/>
            <person name="Fromm H."/>
            <person name="Raoult D."/>
            <person name="Greub G."/>
            <person name="Miranda-Saavedra D."/>
            <person name="Chen N."/>
            <person name="Nash P."/>
            <person name="Ginger M.L."/>
            <person name="Horn M."/>
            <person name="Schaap P."/>
            <person name="Caler L."/>
            <person name="Loftus B."/>
        </authorList>
    </citation>
    <scope>NUCLEOTIDE SEQUENCE [LARGE SCALE GENOMIC DNA]</scope>
    <source>
        <strain evidence="1 2">Neff</strain>
    </source>
</reference>
<gene>
    <name evidence="1" type="ORF">ACA1_360650</name>
</gene>
<dbReference type="VEuPathDB" id="AmoebaDB:ACA1_360650"/>